<keyword evidence="3" id="KW-1185">Reference proteome</keyword>
<dbReference type="EMBL" id="FTNC01000001">
    <property type="protein sequence ID" value="SIQ05307.1"/>
    <property type="molecule type" value="Genomic_DNA"/>
</dbReference>
<dbReference type="RefSeq" id="WP_200805207.1">
    <property type="nucleotide sequence ID" value="NZ_FTNC01000001.1"/>
</dbReference>
<organism evidence="2 3">
    <name type="scientific">Halanaerobium kushneri</name>
    <dbReference type="NCBI Taxonomy" id="56779"/>
    <lineage>
        <taxon>Bacteria</taxon>
        <taxon>Bacillati</taxon>
        <taxon>Bacillota</taxon>
        <taxon>Clostridia</taxon>
        <taxon>Halanaerobiales</taxon>
        <taxon>Halanaerobiaceae</taxon>
        <taxon>Halanaerobium</taxon>
    </lineage>
</organism>
<name>A0A1N6PLX7_9FIRM</name>
<feature type="transmembrane region" description="Helical" evidence="1">
    <location>
        <begin position="9"/>
        <end position="27"/>
    </location>
</feature>
<reference evidence="3" key="1">
    <citation type="submission" date="2017-01" db="EMBL/GenBank/DDBJ databases">
        <authorList>
            <person name="Varghese N."/>
            <person name="Submissions S."/>
        </authorList>
    </citation>
    <scope>NUCLEOTIDE SEQUENCE [LARGE SCALE GENOMIC DNA]</scope>
    <source>
        <strain evidence="3">ATCC 700103</strain>
    </source>
</reference>
<accession>A0A1N6PLX7</accession>
<dbReference type="AlphaFoldDB" id="A0A1N6PLX7"/>
<sequence>MNNKSDKSSWAVGGGLIVGLGVGFFFLSESALAFVGSILVGLGLGLLVASIISMKS</sequence>
<dbReference type="Proteomes" id="UP000185669">
    <property type="component" value="Unassembled WGS sequence"/>
</dbReference>
<proteinExistence type="predicted"/>
<feature type="transmembrane region" description="Helical" evidence="1">
    <location>
        <begin position="33"/>
        <end position="52"/>
    </location>
</feature>
<evidence type="ECO:0000313" key="3">
    <source>
        <dbReference type="Proteomes" id="UP000185669"/>
    </source>
</evidence>
<keyword evidence="1" id="KW-0472">Membrane</keyword>
<protein>
    <submittedName>
        <fullName evidence="2">Uncharacterized protein</fullName>
    </submittedName>
</protein>
<keyword evidence="1" id="KW-0812">Transmembrane</keyword>
<gene>
    <name evidence="2" type="ORF">SAMN05421834_101137</name>
</gene>
<keyword evidence="1" id="KW-1133">Transmembrane helix</keyword>
<evidence type="ECO:0000313" key="2">
    <source>
        <dbReference type="EMBL" id="SIQ05307.1"/>
    </source>
</evidence>
<evidence type="ECO:0000256" key="1">
    <source>
        <dbReference type="SAM" id="Phobius"/>
    </source>
</evidence>